<dbReference type="STRING" id="1219011.GCA_001895045_02370"/>
<dbReference type="EMBL" id="LS483468">
    <property type="protein sequence ID" value="SQI34611.1"/>
    <property type="molecule type" value="Genomic_DNA"/>
</dbReference>
<dbReference type="InterPro" id="IPR008407">
    <property type="entry name" value="Brnchd-chn_aa_trnsp_AzlD"/>
</dbReference>
<feature type="transmembrane region" description="Helical" evidence="1">
    <location>
        <begin position="44"/>
        <end position="62"/>
    </location>
</feature>
<feature type="transmembrane region" description="Helical" evidence="1">
    <location>
        <begin position="12"/>
        <end position="32"/>
    </location>
</feature>
<organism evidence="2 3">
    <name type="scientific">Rhodococcus coprophilus</name>
    <dbReference type="NCBI Taxonomy" id="38310"/>
    <lineage>
        <taxon>Bacteria</taxon>
        <taxon>Bacillati</taxon>
        <taxon>Actinomycetota</taxon>
        <taxon>Actinomycetes</taxon>
        <taxon>Mycobacteriales</taxon>
        <taxon>Nocardiaceae</taxon>
        <taxon>Rhodococcus</taxon>
    </lineage>
</organism>
<keyword evidence="1" id="KW-0472">Membrane</keyword>
<proteinExistence type="predicted"/>
<evidence type="ECO:0000313" key="2">
    <source>
        <dbReference type="EMBL" id="SQI34611.1"/>
    </source>
</evidence>
<feature type="transmembrane region" description="Helical" evidence="1">
    <location>
        <begin position="90"/>
        <end position="108"/>
    </location>
</feature>
<dbReference type="AlphaFoldDB" id="A0A2X4U6K1"/>
<keyword evidence="1" id="KW-1133">Transmembrane helix</keyword>
<dbReference type="Pfam" id="PF05437">
    <property type="entry name" value="AzlD"/>
    <property type="match status" value="1"/>
</dbReference>
<dbReference type="Proteomes" id="UP000249091">
    <property type="component" value="Chromosome 1"/>
</dbReference>
<accession>A0A2X4U6K1</accession>
<name>A0A2X4U6K1_9NOCA</name>
<keyword evidence="1" id="KW-0812">Transmembrane</keyword>
<reference evidence="2 3" key="1">
    <citation type="submission" date="2018-06" db="EMBL/GenBank/DDBJ databases">
        <authorList>
            <consortium name="Pathogen Informatics"/>
            <person name="Doyle S."/>
        </authorList>
    </citation>
    <scope>NUCLEOTIDE SEQUENCE [LARGE SCALE GENOMIC DNA]</scope>
    <source>
        <strain evidence="2 3">NCTC10994</strain>
    </source>
</reference>
<evidence type="ECO:0000256" key="1">
    <source>
        <dbReference type="SAM" id="Phobius"/>
    </source>
</evidence>
<keyword evidence="3" id="KW-1185">Reference proteome</keyword>
<sequence length="109" mass="11510">MPESVPGAGYVFAALFVMFVVTVALRAAPFVALSALRNSAFVDFLGRTMPAGVMVILVMYTLRDVGSTTWLPATIGLAGTVGMHVWRRNAALSTVVGTGLYLVASTVWS</sequence>
<protein>
    <submittedName>
        <fullName evidence="2">Branched-chain amino acid export protein small subunit</fullName>
    </submittedName>
</protein>
<dbReference type="RefSeq" id="WP_072700701.1">
    <property type="nucleotide sequence ID" value="NZ_JAFBBL010000001.1"/>
</dbReference>
<dbReference type="PIRSF" id="PIRSF003203">
    <property type="entry name" value="AzlD"/>
    <property type="match status" value="1"/>
</dbReference>
<gene>
    <name evidence="2" type="ORF">NCTC10994_02843</name>
</gene>
<dbReference type="KEGG" id="rcr:NCTC10994_02843"/>
<evidence type="ECO:0000313" key="3">
    <source>
        <dbReference type="Proteomes" id="UP000249091"/>
    </source>
</evidence>